<proteinExistence type="inferred from homology"/>
<evidence type="ECO:0000256" key="5">
    <source>
        <dbReference type="ARBA" id="ARBA00023211"/>
    </source>
</evidence>
<dbReference type="RefSeq" id="WP_132317209.1">
    <property type="nucleotide sequence ID" value="NZ_FWZT01000005.1"/>
</dbReference>
<dbReference type="GO" id="GO:0030145">
    <property type="term" value="F:manganese ion binding"/>
    <property type="evidence" value="ECO:0007669"/>
    <property type="project" value="InterPro"/>
</dbReference>
<keyword evidence="2 7" id="KW-0031">Aminopeptidase</keyword>
<evidence type="ECO:0000256" key="3">
    <source>
        <dbReference type="ARBA" id="ARBA00022670"/>
    </source>
</evidence>
<feature type="domain" description="Cytosol aminopeptidase" evidence="6">
    <location>
        <begin position="342"/>
        <end position="349"/>
    </location>
</feature>
<comment type="similarity">
    <text evidence="1">Belongs to the peptidase M17 family.</text>
</comment>
<dbReference type="CDD" id="cd00433">
    <property type="entry name" value="Peptidase_M17"/>
    <property type="match status" value="1"/>
</dbReference>
<dbReference type="PROSITE" id="PS00631">
    <property type="entry name" value="CYTOSOL_AP"/>
    <property type="match status" value="1"/>
</dbReference>
<evidence type="ECO:0000256" key="2">
    <source>
        <dbReference type="ARBA" id="ARBA00022438"/>
    </source>
</evidence>
<evidence type="ECO:0000256" key="1">
    <source>
        <dbReference type="ARBA" id="ARBA00009528"/>
    </source>
</evidence>
<dbReference type="Proteomes" id="UP000192907">
    <property type="component" value="Unassembled WGS sequence"/>
</dbReference>
<evidence type="ECO:0000313" key="8">
    <source>
        <dbReference type="Proteomes" id="UP000192907"/>
    </source>
</evidence>
<dbReference type="Gene3D" id="3.40.630.10">
    <property type="entry name" value="Zn peptidases"/>
    <property type="match status" value="1"/>
</dbReference>
<dbReference type="OrthoDB" id="5287846at2"/>
<evidence type="ECO:0000259" key="6">
    <source>
        <dbReference type="PROSITE" id="PS00631"/>
    </source>
</evidence>
<dbReference type="STRING" id="1513793.SAMN06296036_105251"/>
<dbReference type="GO" id="GO:0070006">
    <property type="term" value="F:metalloaminopeptidase activity"/>
    <property type="evidence" value="ECO:0007669"/>
    <property type="project" value="InterPro"/>
</dbReference>
<keyword evidence="5" id="KW-0464">Manganese</keyword>
<keyword evidence="3" id="KW-0645">Protease</keyword>
<sequence>MENLIGSLDQCLPPAYDWLSKLVVEAADGLAKDAWNVIPVAKEKDKLSLLAKDASSIESKVQEQIKALAWQVSDKPQRVVIDGIPLLLVAKPKIKTNPLQVSRQLGFDVAASLVKAENKNIVVGAMDGDLTVEDIFEGICLGFDDRAAFKSKRNSLFPTSMKVVKASLTAAKDRVEVARSLVFAKWLQDAPANFLNSEQFADIAVKHFGDKAKVTVLGRKEMAEKGMGSFLSVAKGSIKDPKLVTIEIAGKDSSKSVALVGKGVTFDTGGINLKPSPGLEDMKYDMSGAAAVYGAAHYLCEVQPPVNVVCAIGAVENMPSGDATRPGDIVKSLSGKTIEILNTDAEGRLVLADVLTHVIDSHKPNLVIDIATLTGAVLFGLGHAGAAYMTPEDKTSDLLNHVGKTFGEALWRLPLWPELEGEVQSELADIKNLPKPNVKAGTIMGGWFLHEFVKDANCQWAHVDIAGTAWNCSATGYHKAGGSAYGVRTLVGACMSFEA</sequence>
<organism evidence="7 8">
    <name type="scientific">Pseudobacteriovorax antillogorgiicola</name>
    <dbReference type="NCBI Taxonomy" id="1513793"/>
    <lineage>
        <taxon>Bacteria</taxon>
        <taxon>Pseudomonadati</taxon>
        <taxon>Bdellovibrionota</taxon>
        <taxon>Oligoflexia</taxon>
        <taxon>Oligoflexales</taxon>
        <taxon>Pseudobacteriovoracaceae</taxon>
        <taxon>Pseudobacteriovorax</taxon>
    </lineage>
</organism>
<dbReference type="PANTHER" id="PTHR11963">
    <property type="entry name" value="LEUCINE AMINOPEPTIDASE-RELATED"/>
    <property type="match status" value="1"/>
</dbReference>
<dbReference type="GO" id="GO:0006508">
    <property type="term" value="P:proteolysis"/>
    <property type="evidence" value="ECO:0007669"/>
    <property type="project" value="UniProtKB-KW"/>
</dbReference>
<dbReference type="AlphaFoldDB" id="A0A1Y6BP57"/>
<keyword evidence="8" id="KW-1185">Reference proteome</keyword>
<accession>A0A1Y6BP57</accession>
<evidence type="ECO:0000313" key="7">
    <source>
        <dbReference type="EMBL" id="SMF13753.1"/>
    </source>
</evidence>
<dbReference type="InterPro" id="IPR011356">
    <property type="entry name" value="Leucine_aapep/pepB"/>
</dbReference>
<dbReference type="Pfam" id="PF00883">
    <property type="entry name" value="Peptidase_M17"/>
    <property type="match status" value="1"/>
</dbReference>
<evidence type="ECO:0000256" key="4">
    <source>
        <dbReference type="ARBA" id="ARBA00022801"/>
    </source>
</evidence>
<dbReference type="PANTHER" id="PTHR11963:SF23">
    <property type="entry name" value="CYTOSOL AMINOPEPTIDASE"/>
    <property type="match status" value="1"/>
</dbReference>
<dbReference type="GO" id="GO:0005737">
    <property type="term" value="C:cytoplasm"/>
    <property type="evidence" value="ECO:0007669"/>
    <property type="project" value="InterPro"/>
</dbReference>
<dbReference type="SUPFAM" id="SSF53187">
    <property type="entry name" value="Zn-dependent exopeptidases"/>
    <property type="match status" value="1"/>
</dbReference>
<dbReference type="PRINTS" id="PR00481">
    <property type="entry name" value="LAMNOPPTDASE"/>
</dbReference>
<dbReference type="InterPro" id="IPR000819">
    <property type="entry name" value="Peptidase_M17_C"/>
</dbReference>
<protein>
    <submittedName>
        <fullName evidence="7">Leucyl aminopeptidase</fullName>
    </submittedName>
</protein>
<dbReference type="EMBL" id="FWZT01000005">
    <property type="protein sequence ID" value="SMF13753.1"/>
    <property type="molecule type" value="Genomic_DNA"/>
</dbReference>
<gene>
    <name evidence="7" type="ORF">SAMN06296036_105251</name>
</gene>
<name>A0A1Y6BP57_9BACT</name>
<reference evidence="8" key="1">
    <citation type="submission" date="2017-04" db="EMBL/GenBank/DDBJ databases">
        <authorList>
            <person name="Varghese N."/>
            <person name="Submissions S."/>
        </authorList>
    </citation>
    <scope>NUCLEOTIDE SEQUENCE [LARGE SCALE GENOMIC DNA]</scope>
    <source>
        <strain evidence="8">RKEM611</strain>
    </source>
</reference>
<keyword evidence="4" id="KW-0378">Hydrolase</keyword>